<name>A0A0N5AU53_9BILA</name>
<accession>A0A0N5AU53</accession>
<protein>
    <submittedName>
        <fullName evidence="4">Na_Ca_ex domain-containing protein</fullName>
    </submittedName>
</protein>
<keyword evidence="2" id="KW-0812">Transmembrane</keyword>
<proteinExistence type="predicted"/>
<feature type="compositionally biased region" description="Basic and acidic residues" evidence="1">
    <location>
        <begin position="85"/>
        <end position="104"/>
    </location>
</feature>
<reference evidence="4" key="1">
    <citation type="submission" date="2017-02" db="UniProtKB">
        <authorList>
            <consortium name="WormBaseParasite"/>
        </authorList>
    </citation>
    <scope>IDENTIFICATION</scope>
</reference>
<feature type="region of interest" description="Disordered" evidence="1">
    <location>
        <begin position="75"/>
        <end position="118"/>
    </location>
</feature>
<feature type="transmembrane region" description="Helical" evidence="2">
    <location>
        <begin position="20"/>
        <end position="44"/>
    </location>
</feature>
<dbReference type="Proteomes" id="UP000046393">
    <property type="component" value="Unplaced"/>
</dbReference>
<evidence type="ECO:0000313" key="3">
    <source>
        <dbReference type="Proteomes" id="UP000046393"/>
    </source>
</evidence>
<evidence type="ECO:0000313" key="4">
    <source>
        <dbReference type="WBParaSite" id="SMUV_0000837601-mRNA-1"/>
    </source>
</evidence>
<evidence type="ECO:0000256" key="1">
    <source>
        <dbReference type="SAM" id="MobiDB-lite"/>
    </source>
</evidence>
<dbReference type="AlphaFoldDB" id="A0A0N5AU53"/>
<keyword evidence="3" id="KW-1185">Reference proteome</keyword>
<sequence length="146" mass="16581">MNTFFVAVEERGFQGIKRILGSVAFNSLASTIVAVTVIITATIIECYIGSTHSVGCYDSTLLSAPTPLNECRSYPSIETSSNNVEKSKNFETDNSDRRHSHETGSHVSKPAQSRKHRRRRRRSFDFIIELYNMANVFERGRRRLHV</sequence>
<keyword evidence="2" id="KW-1133">Transmembrane helix</keyword>
<organism evidence="3 4">
    <name type="scientific">Syphacia muris</name>
    <dbReference type="NCBI Taxonomy" id="451379"/>
    <lineage>
        <taxon>Eukaryota</taxon>
        <taxon>Metazoa</taxon>
        <taxon>Ecdysozoa</taxon>
        <taxon>Nematoda</taxon>
        <taxon>Chromadorea</taxon>
        <taxon>Rhabditida</taxon>
        <taxon>Spirurina</taxon>
        <taxon>Oxyuridomorpha</taxon>
        <taxon>Oxyuroidea</taxon>
        <taxon>Oxyuridae</taxon>
        <taxon>Syphacia</taxon>
    </lineage>
</organism>
<evidence type="ECO:0000256" key="2">
    <source>
        <dbReference type="SAM" id="Phobius"/>
    </source>
</evidence>
<dbReference type="WBParaSite" id="SMUV_0000837601-mRNA-1">
    <property type="protein sequence ID" value="SMUV_0000837601-mRNA-1"/>
    <property type="gene ID" value="SMUV_0000837601"/>
</dbReference>
<keyword evidence="2" id="KW-0472">Membrane</keyword>